<dbReference type="PANTHER" id="PTHR33238">
    <property type="entry name" value="IRON (METAL) DEPENDENT REPRESSOR, DTXR FAMILY"/>
    <property type="match status" value="1"/>
</dbReference>
<evidence type="ECO:0000256" key="2">
    <source>
        <dbReference type="ARBA" id="ARBA00007871"/>
    </source>
</evidence>
<sequence length="251" mass="27207">MAKQGPKLTRRLEDYLEAVLVLIRESGAARVRDIAARTDVSMPSVTAALKQLARMGLVHYDPYELVTITPRGEKAGAKICAKHEALVDFMVKVLDVDVEQAGANACRIEHVMDDHVLGRLSLLGNYLLVRGGDEQWLEEFRSCCRREMPAAPGLAGGEDDAERESPMSSSDPNRNGLPAMPLATALVGQTVTFASARGGAKMVRRLAEMGLTPGEPFEVINRGPGPFIVTVKGTKLVLGRGMVHRILVRPV</sequence>
<dbReference type="SUPFAM" id="SSF47979">
    <property type="entry name" value="Iron-dependent repressor protein, dimerization domain"/>
    <property type="match status" value="1"/>
</dbReference>
<evidence type="ECO:0000259" key="9">
    <source>
        <dbReference type="PROSITE" id="PS50944"/>
    </source>
</evidence>
<evidence type="ECO:0000313" key="10">
    <source>
        <dbReference type="EMBL" id="KKM66834.1"/>
    </source>
</evidence>
<dbReference type="SUPFAM" id="SSF46785">
    <property type="entry name" value="Winged helix' DNA-binding domain"/>
    <property type="match status" value="1"/>
</dbReference>
<organism evidence="10">
    <name type="scientific">marine sediment metagenome</name>
    <dbReference type="NCBI Taxonomy" id="412755"/>
    <lineage>
        <taxon>unclassified sequences</taxon>
        <taxon>metagenomes</taxon>
        <taxon>ecological metagenomes</taxon>
    </lineage>
</organism>
<dbReference type="AlphaFoldDB" id="A0A0F9JAM9"/>
<evidence type="ECO:0000256" key="4">
    <source>
        <dbReference type="ARBA" id="ARBA00023004"/>
    </source>
</evidence>
<name>A0A0F9JAM9_9ZZZZ</name>
<dbReference type="Gene3D" id="2.30.30.90">
    <property type="match status" value="1"/>
</dbReference>
<dbReference type="GO" id="GO:0005737">
    <property type="term" value="C:cytoplasm"/>
    <property type="evidence" value="ECO:0007669"/>
    <property type="project" value="UniProtKB-SubCell"/>
</dbReference>
<evidence type="ECO:0000256" key="6">
    <source>
        <dbReference type="ARBA" id="ARBA00023125"/>
    </source>
</evidence>
<dbReference type="InterPro" id="IPR008988">
    <property type="entry name" value="Transcriptional_repressor_C"/>
</dbReference>
<protein>
    <recommendedName>
        <fullName evidence="9">HTH dtxR-type domain-containing protein</fullName>
    </recommendedName>
</protein>
<dbReference type="InterPro" id="IPR038157">
    <property type="entry name" value="FeoA_core_dom"/>
</dbReference>
<comment type="subunit">
    <text evidence="3">Homodimer.</text>
</comment>
<dbReference type="PANTHER" id="PTHR33238:SF7">
    <property type="entry name" value="IRON-DEPENDENT TRANSCRIPTIONAL REGULATOR"/>
    <property type="match status" value="1"/>
</dbReference>
<dbReference type="InterPro" id="IPR036388">
    <property type="entry name" value="WH-like_DNA-bd_sf"/>
</dbReference>
<dbReference type="EMBL" id="LAZR01010457">
    <property type="protein sequence ID" value="KKM66834.1"/>
    <property type="molecule type" value="Genomic_DNA"/>
</dbReference>
<dbReference type="InterPro" id="IPR036390">
    <property type="entry name" value="WH_DNA-bd_sf"/>
</dbReference>
<dbReference type="GO" id="GO:0046983">
    <property type="term" value="F:protein dimerization activity"/>
    <property type="evidence" value="ECO:0007669"/>
    <property type="project" value="InterPro"/>
</dbReference>
<gene>
    <name evidence="10" type="ORF">LCGC14_1477200</name>
</gene>
<dbReference type="Gene3D" id="1.10.10.10">
    <property type="entry name" value="Winged helix-like DNA-binding domain superfamily/Winged helix DNA-binding domain"/>
    <property type="match status" value="1"/>
</dbReference>
<keyword evidence="7" id="KW-0804">Transcription</keyword>
<dbReference type="InterPro" id="IPR022689">
    <property type="entry name" value="Iron_dep_repressor"/>
</dbReference>
<dbReference type="SMART" id="SM00899">
    <property type="entry name" value="FeoA"/>
    <property type="match status" value="1"/>
</dbReference>
<dbReference type="GO" id="GO:0003700">
    <property type="term" value="F:DNA-binding transcription factor activity"/>
    <property type="evidence" value="ECO:0007669"/>
    <property type="project" value="InterPro"/>
</dbReference>
<dbReference type="InterPro" id="IPR001367">
    <property type="entry name" value="Fe_dep_repressor"/>
</dbReference>
<evidence type="ECO:0000256" key="8">
    <source>
        <dbReference type="SAM" id="MobiDB-lite"/>
    </source>
</evidence>
<comment type="similarity">
    <text evidence="2">Belongs to the DtxR/MntR family.</text>
</comment>
<evidence type="ECO:0000256" key="5">
    <source>
        <dbReference type="ARBA" id="ARBA00023015"/>
    </source>
</evidence>
<dbReference type="InterPro" id="IPR036421">
    <property type="entry name" value="Fe_dep_repressor_sf"/>
</dbReference>
<dbReference type="PROSITE" id="PS50944">
    <property type="entry name" value="HTH_DTXR"/>
    <property type="match status" value="1"/>
</dbReference>
<dbReference type="Pfam" id="PF04023">
    <property type="entry name" value="FeoA"/>
    <property type="match status" value="1"/>
</dbReference>
<keyword evidence="5" id="KW-0805">Transcription regulation</keyword>
<comment type="caution">
    <text evidence="10">The sequence shown here is derived from an EMBL/GenBank/DDBJ whole genome shotgun (WGS) entry which is preliminary data.</text>
</comment>
<evidence type="ECO:0000256" key="1">
    <source>
        <dbReference type="ARBA" id="ARBA00004496"/>
    </source>
</evidence>
<comment type="subcellular location">
    <subcellularLocation>
        <location evidence="1">Cytoplasm</location>
    </subcellularLocation>
</comment>
<dbReference type="SMART" id="SM00529">
    <property type="entry name" value="HTH_DTXR"/>
    <property type="match status" value="1"/>
</dbReference>
<proteinExistence type="inferred from homology"/>
<dbReference type="InterPro" id="IPR007167">
    <property type="entry name" value="Fe-transptr_FeoA-like"/>
</dbReference>
<keyword evidence="4" id="KW-0408">Iron</keyword>
<dbReference type="GO" id="GO:0046914">
    <property type="term" value="F:transition metal ion binding"/>
    <property type="evidence" value="ECO:0007669"/>
    <property type="project" value="InterPro"/>
</dbReference>
<feature type="domain" description="HTH dtxR-type" evidence="9">
    <location>
        <begin position="8"/>
        <end position="69"/>
    </location>
</feature>
<evidence type="ECO:0000256" key="7">
    <source>
        <dbReference type="ARBA" id="ARBA00023163"/>
    </source>
</evidence>
<dbReference type="GO" id="GO:0003677">
    <property type="term" value="F:DNA binding"/>
    <property type="evidence" value="ECO:0007669"/>
    <property type="project" value="UniProtKB-KW"/>
</dbReference>
<keyword evidence="6" id="KW-0238">DNA-binding</keyword>
<dbReference type="Pfam" id="PF02742">
    <property type="entry name" value="Fe_dep_repr_C"/>
    <property type="match status" value="1"/>
</dbReference>
<dbReference type="SUPFAM" id="SSF50037">
    <property type="entry name" value="C-terminal domain of transcriptional repressors"/>
    <property type="match status" value="1"/>
</dbReference>
<dbReference type="Pfam" id="PF01325">
    <property type="entry name" value="Fe_dep_repress"/>
    <property type="match status" value="1"/>
</dbReference>
<accession>A0A0F9JAM9</accession>
<reference evidence="10" key="1">
    <citation type="journal article" date="2015" name="Nature">
        <title>Complex archaea that bridge the gap between prokaryotes and eukaryotes.</title>
        <authorList>
            <person name="Spang A."/>
            <person name="Saw J.H."/>
            <person name="Jorgensen S.L."/>
            <person name="Zaremba-Niedzwiedzka K."/>
            <person name="Martijn J."/>
            <person name="Lind A.E."/>
            <person name="van Eijk R."/>
            <person name="Schleper C."/>
            <person name="Guy L."/>
            <person name="Ettema T.J."/>
        </authorList>
    </citation>
    <scope>NUCLEOTIDE SEQUENCE</scope>
</reference>
<dbReference type="Gene3D" id="1.10.60.10">
    <property type="entry name" value="Iron dependent repressor, metal binding and dimerisation domain"/>
    <property type="match status" value="1"/>
</dbReference>
<evidence type="ECO:0000256" key="3">
    <source>
        <dbReference type="ARBA" id="ARBA00011738"/>
    </source>
</evidence>
<feature type="region of interest" description="Disordered" evidence="8">
    <location>
        <begin position="151"/>
        <end position="178"/>
    </location>
</feature>
<dbReference type="InterPro" id="IPR050536">
    <property type="entry name" value="DtxR_MntR_Metal-Reg"/>
</dbReference>
<dbReference type="InterPro" id="IPR022687">
    <property type="entry name" value="HTH_DTXR"/>
</dbReference>